<gene>
    <name evidence="1" type="ORF">GCM10010497_58600</name>
</gene>
<dbReference type="AlphaFoldDB" id="A0AAV4KQD3"/>
<organism evidence="1 2">
    <name type="scientific">Streptomyces cinereoruber</name>
    <dbReference type="NCBI Taxonomy" id="67260"/>
    <lineage>
        <taxon>Bacteria</taxon>
        <taxon>Bacillati</taxon>
        <taxon>Actinomycetota</taxon>
        <taxon>Actinomycetes</taxon>
        <taxon>Kitasatosporales</taxon>
        <taxon>Streptomycetaceae</taxon>
        <taxon>Streptomyces</taxon>
    </lineage>
</organism>
<protein>
    <recommendedName>
        <fullName evidence="3">SUKH-3 domain containing protein</fullName>
    </recommendedName>
</protein>
<accession>A0AAV4KQD3</accession>
<dbReference type="Proteomes" id="UP000642014">
    <property type="component" value="Unassembled WGS sequence"/>
</dbReference>
<reference evidence="1 2" key="1">
    <citation type="journal article" date="2014" name="Int. J. Syst. Evol. Microbiol.">
        <title>Complete genome sequence of Corynebacterium casei LMG S-19264T (=DSM 44701T), isolated from a smear-ripened cheese.</title>
        <authorList>
            <consortium name="US DOE Joint Genome Institute (JGI-PGF)"/>
            <person name="Walter F."/>
            <person name="Albersmeier A."/>
            <person name="Kalinowski J."/>
            <person name="Ruckert C."/>
        </authorList>
    </citation>
    <scope>NUCLEOTIDE SEQUENCE [LARGE SCALE GENOMIC DNA]</scope>
    <source>
        <strain evidence="1 2">JCM 4205</strain>
    </source>
</reference>
<comment type="caution">
    <text evidence="1">The sequence shown here is derived from an EMBL/GenBank/DDBJ whole genome shotgun (WGS) entry which is preliminary data.</text>
</comment>
<sequence>MIASYFKLAGAGSVMSEWSPEVLEVLEASGWTAGRRVDTAGWRSMFEGAGIVMHDAAEKFLQEFGGLTVSIGGPGISCAREPFELDPELAWGEEDRFSGWSDTLGRELFPLGELDHGRFFLGIDEHSEIYLVEGWAASFGAMPHALENLILGVMPRRIDEGQRQPDQAW</sequence>
<evidence type="ECO:0008006" key="3">
    <source>
        <dbReference type="Google" id="ProtNLM"/>
    </source>
</evidence>
<dbReference type="InterPro" id="IPR025850">
    <property type="entry name" value="SUKH-3"/>
</dbReference>
<evidence type="ECO:0000313" key="2">
    <source>
        <dbReference type="Proteomes" id="UP000642014"/>
    </source>
</evidence>
<proteinExistence type="predicted"/>
<evidence type="ECO:0000313" key="1">
    <source>
        <dbReference type="EMBL" id="GGR47509.1"/>
    </source>
</evidence>
<dbReference type="Pfam" id="PF14433">
    <property type="entry name" value="SUKH-3"/>
    <property type="match status" value="1"/>
</dbReference>
<dbReference type="EMBL" id="BMSJ01000014">
    <property type="protein sequence ID" value="GGR47509.1"/>
    <property type="molecule type" value="Genomic_DNA"/>
</dbReference>
<name>A0AAV4KQD3_9ACTN</name>